<evidence type="ECO:0000313" key="6">
    <source>
        <dbReference type="Proteomes" id="UP000315369"/>
    </source>
</evidence>
<keyword evidence="1 2" id="KW-0732">Signal</keyword>
<dbReference type="OrthoDB" id="9788513at2"/>
<dbReference type="InterPro" id="IPR014755">
    <property type="entry name" value="Cu-Rt/internalin_Ig-like"/>
</dbReference>
<evidence type="ECO:0000259" key="3">
    <source>
        <dbReference type="Pfam" id="PF13290"/>
    </source>
</evidence>
<feature type="domain" description="GH29D-like beta-sandwich" evidence="3">
    <location>
        <begin position="652"/>
        <end position="719"/>
    </location>
</feature>
<name>A0A540X087_9BACT</name>
<evidence type="ECO:0000259" key="4">
    <source>
        <dbReference type="Pfam" id="PF26342"/>
    </source>
</evidence>
<protein>
    <recommendedName>
        <fullName evidence="7">Ig-like domain-containing protein</fullName>
    </recommendedName>
</protein>
<proteinExistence type="predicted"/>
<feature type="domain" description="GH29D-like beta-sandwich" evidence="3">
    <location>
        <begin position="395"/>
        <end position="465"/>
    </location>
</feature>
<dbReference type="RefSeq" id="WP_141643730.1">
    <property type="nucleotide sequence ID" value="NZ_VIFM01000064.1"/>
</dbReference>
<feature type="domain" description="GH29D-like beta-sandwich" evidence="3">
    <location>
        <begin position="51"/>
        <end position="118"/>
    </location>
</feature>
<sequence>MSRTVLFLIRPLSALLCLGVLTSACGDAGSGPGPTPPGSTDTVAPTTVASPAGGLFNSPRTVTLTCDDGTGSGCEATYYTLDGSAPTTRSIRYSAFVMVEASATLRFFSVDRAGNSESARSAEFVVDVDPPVVSASPGSGTHGAPLIVTLTCDDSTGSGCSRIHYTLDGAVPSETSPLYSAPLTLITGARLRFIAMDRAGNASREGTELYSFDKGGPASSASPRGGLFAGPTQVALTCDDSGGSGCASTRYTLDGTAPTLDSPVYAGPLQLTTTTTVRFFSMDTEGNRGDLVIETYVIDTVPPTASATPRGGTYSSAQSVTLSCEDTGGAGCSALHFTTDGTSPTTASARYAQPLALSSSTTLRFLAVDGAGNLGPVVSEAYVIDTVPPTASATPRGGSYSSARSVTLSCEDTGGAGCSALHFTTDGTSPTTASARYGQPLALSSSTTLRFLAVDSAGNLGPVVSEAYVIDTVPPTASATPRGGTYSSAQSVTLSCEDTGGAGCSALHFTTDGTTPTTASARYVQPLALSSSTTLRFLAVDGAGNLGATVSEAYVIDTVPPTASATPRGGTYSSAQSVTLSCDDTGGSGCSALHFTTDGTSPTTASARYAQPLALSSSTTLRFLAVDGAGNLGATVTETYSIMLAPTTVAQPEGGLFRTPQTVTLVCTDGAGLACAGTWYTLDDSEPTPTTGTPYTGPISLSSTTRLRFVSRDSVGTLEASRLQVYTFDVTAPLTQAEPPGGTFNGPVTVRLTCTDAPAGCRETRYTLDGTAVSSSSPLYTAPIVLGRNTTVNFKSVDNVGNEEPGRQEIYTLPDVANNASSQIDWLRGAADGAQPMLPINGAIVTFVKPGVGDPTSDGPGIFLQAKQEGPAIFVSVNPAGLVPPPVAGDWVSVRVNHLRTVNGLRRASIDTSSYAVLAKNFPVATLAQEVSSVDLPLVRDMFDSELISLQGVINGAFTPSGTGHIQAPLTTSAIPVGSSSAAQFRLRMVATVNDTVELTPGCTVSLTSPLWHYVSASASTQPSLWVPEQLTSQTCPSPAVIETKALSATSVLVRFDRRLDASSLLGSGAQFSITALSALAVTGATLQSPTEVVLTTAPQTPRQGYDLKVASTLRDRRGVGVQAPTNSGFFQGFSISARLRITEVAPNMTGGRDLVELRVLQSGSVGGMTLLLDGGPAPLATFPEVEVQAGDVIVMHLNPDLVQEDAGPQSETLGRTEFPQAAFPANHDSAWDFHSGATVSLPTGNRVLRVRDAQGAVQDGLAVTVQSNTSAGFLGELQTLQGQGQWSPTNCGGVPCTYSTLPTAWSVSVSWSSAFVSTGKQITLGRVTSVDSNSASDWAVGTGTFGLVNP</sequence>
<feature type="domain" description="GH29D-like beta-sandwich" evidence="3">
    <location>
        <begin position="567"/>
        <end position="637"/>
    </location>
</feature>
<dbReference type="Pfam" id="PF26342">
    <property type="entry name" value="TP_1001_2nd"/>
    <property type="match status" value="1"/>
</dbReference>
<evidence type="ECO:0000256" key="2">
    <source>
        <dbReference type="SAM" id="SignalP"/>
    </source>
</evidence>
<dbReference type="Pfam" id="PF13290">
    <property type="entry name" value="CHB_HEX_C_1"/>
    <property type="match status" value="9"/>
</dbReference>
<feature type="domain" description="GH29D-like beta-sandwich" evidence="3">
    <location>
        <begin position="481"/>
        <end position="551"/>
    </location>
</feature>
<feature type="domain" description="GH29D-like beta-sandwich" evidence="3">
    <location>
        <begin position="137"/>
        <end position="204"/>
    </location>
</feature>
<dbReference type="EMBL" id="VIFM01000064">
    <property type="protein sequence ID" value="TQF14610.1"/>
    <property type="molecule type" value="Genomic_DNA"/>
</dbReference>
<feature type="signal peptide" evidence="2">
    <location>
        <begin position="1"/>
        <end position="26"/>
    </location>
</feature>
<gene>
    <name evidence="5" type="ORF">FJV41_17980</name>
</gene>
<keyword evidence="6" id="KW-1185">Reference proteome</keyword>
<evidence type="ECO:0000256" key="1">
    <source>
        <dbReference type="ARBA" id="ARBA00022729"/>
    </source>
</evidence>
<evidence type="ECO:0000313" key="5">
    <source>
        <dbReference type="EMBL" id="TQF14610.1"/>
    </source>
</evidence>
<comment type="caution">
    <text evidence="5">The sequence shown here is derived from an EMBL/GenBank/DDBJ whole genome shotgun (WGS) entry which is preliminary data.</text>
</comment>
<dbReference type="PANTHER" id="PTHR34677:SF3">
    <property type="entry name" value="BACTERIAL IG-LIKE DOMAIN-CONTAINING PROTEIN"/>
    <property type="match status" value="1"/>
</dbReference>
<dbReference type="PROSITE" id="PS51257">
    <property type="entry name" value="PROKAR_LIPOPROTEIN"/>
    <property type="match status" value="1"/>
</dbReference>
<organism evidence="5 6">
    <name type="scientific">Myxococcus llanfairpwllgwyngyllgogerychwyrndrobwllllantysiliogogogochensis</name>
    <dbReference type="NCBI Taxonomy" id="2590453"/>
    <lineage>
        <taxon>Bacteria</taxon>
        <taxon>Pseudomonadati</taxon>
        <taxon>Myxococcota</taxon>
        <taxon>Myxococcia</taxon>
        <taxon>Myxococcales</taxon>
        <taxon>Cystobacterineae</taxon>
        <taxon>Myxococcaceae</taxon>
        <taxon>Myxococcus</taxon>
    </lineage>
</organism>
<feature type="chain" id="PRO_5021744150" description="Ig-like domain-containing protein" evidence="2">
    <location>
        <begin position="27"/>
        <end position="1351"/>
    </location>
</feature>
<dbReference type="Proteomes" id="UP000315369">
    <property type="component" value="Unassembled WGS sequence"/>
</dbReference>
<feature type="domain" description="TP-1001-like C-terminal" evidence="4">
    <location>
        <begin position="1138"/>
        <end position="1341"/>
    </location>
</feature>
<dbReference type="InterPro" id="IPR058683">
    <property type="entry name" value="TP_1001-like_C"/>
</dbReference>
<accession>A0A540X087</accession>
<dbReference type="InterPro" id="IPR059177">
    <property type="entry name" value="GH29D-like_dom"/>
</dbReference>
<reference evidence="5 6" key="1">
    <citation type="submission" date="2019-06" db="EMBL/GenBank/DDBJ databases">
        <authorList>
            <person name="Livingstone P."/>
            <person name="Whitworth D."/>
        </authorList>
    </citation>
    <scope>NUCLEOTIDE SEQUENCE [LARGE SCALE GENOMIC DNA]</scope>
    <source>
        <strain evidence="5 6">AM401</strain>
    </source>
</reference>
<feature type="domain" description="GH29D-like beta-sandwich" evidence="3">
    <location>
        <begin position="309"/>
        <end position="379"/>
    </location>
</feature>
<feature type="domain" description="GH29D-like beta-sandwich" evidence="3">
    <location>
        <begin position="223"/>
        <end position="290"/>
    </location>
</feature>
<dbReference type="PANTHER" id="PTHR34677">
    <property type="match status" value="1"/>
</dbReference>
<dbReference type="Gene3D" id="2.60.40.1220">
    <property type="match status" value="1"/>
</dbReference>
<evidence type="ECO:0008006" key="7">
    <source>
        <dbReference type="Google" id="ProtNLM"/>
    </source>
</evidence>
<feature type="domain" description="GH29D-like beta-sandwich" evidence="3">
    <location>
        <begin position="739"/>
        <end position="804"/>
    </location>
</feature>